<protein>
    <recommendedName>
        <fullName evidence="3">DUF4269 domain-containing protein</fullName>
    </recommendedName>
</protein>
<dbReference type="Proteomes" id="UP000199572">
    <property type="component" value="Unassembled WGS sequence"/>
</dbReference>
<evidence type="ECO:0008006" key="3">
    <source>
        <dbReference type="Google" id="ProtNLM"/>
    </source>
</evidence>
<organism evidence="1 2">
    <name type="scientific">Pedobacter rhizosphaerae</name>
    <dbReference type="NCBI Taxonomy" id="390241"/>
    <lineage>
        <taxon>Bacteria</taxon>
        <taxon>Pseudomonadati</taxon>
        <taxon>Bacteroidota</taxon>
        <taxon>Sphingobacteriia</taxon>
        <taxon>Sphingobacteriales</taxon>
        <taxon>Sphingobacteriaceae</taxon>
        <taxon>Pedobacter</taxon>
    </lineage>
</organism>
<keyword evidence="2" id="KW-1185">Reference proteome</keyword>
<dbReference type="RefSeq" id="WP_090881729.1">
    <property type="nucleotide sequence ID" value="NZ_FOGG01000004.1"/>
</dbReference>
<dbReference type="Pfam" id="PF14091">
    <property type="entry name" value="DUF4269"/>
    <property type="match status" value="1"/>
</dbReference>
<accession>A0A1H9L7E8</accession>
<dbReference type="OrthoDB" id="6402248at2"/>
<sequence>MINFLDISYLLSGNEKQKRAYEILTEHKILKKLKSSCPILVGTIPINIDIESSDLDIICQVQNKPAFVKLLTSHFQTKKGFTITESAVFQSVKANFFIDDFEFEIFGQSTPTVQQNAYRHMLIEHQILLEKDESFRQEIIRLKQQGIKTEPAFAQLLHLSGDPYDALLKLE</sequence>
<evidence type="ECO:0000313" key="2">
    <source>
        <dbReference type="Proteomes" id="UP000199572"/>
    </source>
</evidence>
<dbReference type="InterPro" id="IPR025365">
    <property type="entry name" value="DUF4269"/>
</dbReference>
<gene>
    <name evidence="1" type="ORF">SAMN04488023_10429</name>
</gene>
<reference evidence="1 2" key="1">
    <citation type="submission" date="2016-10" db="EMBL/GenBank/DDBJ databases">
        <authorList>
            <person name="de Groot N.N."/>
        </authorList>
    </citation>
    <scope>NUCLEOTIDE SEQUENCE [LARGE SCALE GENOMIC DNA]</scope>
    <source>
        <strain evidence="1 2">DSM 18610</strain>
    </source>
</reference>
<evidence type="ECO:0000313" key="1">
    <source>
        <dbReference type="EMBL" id="SER07356.1"/>
    </source>
</evidence>
<name>A0A1H9L7E8_9SPHI</name>
<dbReference type="STRING" id="390241.SAMN04488023_10429"/>
<dbReference type="AlphaFoldDB" id="A0A1H9L7E8"/>
<proteinExistence type="predicted"/>
<dbReference type="EMBL" id="FOGG01000004">
    <property type="protein sequence ID" value="SER07356.1"/>
    <property type="molecule type" value="Genomic_DNA"/>
</dbReference>